<dbReference type="GO" id="GO:0003677">
    <property type="term" value="F:DNA binding"/>
    <property type="evidence" value="ECO:0007669"/>
    <property type="project" value="UniProtKB-KW"/>
</dbReference>
<dbReference type="SUPFAM" id="SSF52540">
    <property type="entry name" value="P-loop containing nucleoside triphosphate hydrolases"/>
    <property type="match status" value="3"/>
</dbReference>
<dbReference type="InterPro" id="IPR006141">
    <property type="entry name" value="Intein_N"/>
</dbReference>
<evidence type="ECO:0000256" key="6">
    <source>
        <dbReference type="ARBA" id="ARBA00023125"/>
    </source>
</evidence>
<keyword evidence="7" id="KW-0413">Isomerase</keyword>
<accession>A0A0G1XGT2</accession>
<evidence type="ECO:0000313" key="14">
    <source>
        <dbReference type="EMBL" id="KKW30136.1"/>
    </source>
</evidence>
<evidence type="ECO:0000256" key="11">
    <source>
        <dbReference type="PROSITE-ProRule" id="PRU00560"/>
    </source>
</evidence>
<dbReference type="EMBL" id="LCRF01000050">
    <property type="protein sequence ID" value="KKW30136.1"/>
    <property type="molecule type" value="Genomic_DNA"/>
</dbReference>
<dbReference type="Gene3D" id="2.170.16.10">
    <property type="entry name" value="Hedgehog/Intein (Hint) domain"/>
    <property type="match status" value="2"/>
</dbReference>
<keyword evidence="3 11" id="KW-0378">Hydrolase</keyword>
<dbReference type="Gene3D" id="1.10.10.160">
    <property type="match status" value="1"/>
</dbReference>
<evidence type="ECO:0000313" key="15">
    <source>
        <dbReference type="Proteomes" id="UP000034445"/>
    </source>
</evidence>
<gene>
    <name evidence="14" type="ORF">UY74_C0050G0005</name>
</gene>
<dbReference type="InterPro" id="IPR000212">
    <property type="entry name" value="DNA_helicase_UvrD/REP"/>
</dbReference>
<dbReference type="PANTHER" id="PTHR11070">
    <property type="entry name" value="UVRD / RECB / PCRA DNA HELICASE FAMILY MEMBER"/>
    <property type="match status" value="1"/>
</dbReference>
<dbReference type="Gene3D" id="1.10.486.10">
    <property type="entry name" value="PCRA, domain 4"/>
    <property type="match status" value="1"/>
</dbReference>
<evidence type="ECO:0000256" key="4">
    <source>
        <dbReference type="ARBA" id="ARBA00022806"/>
    </source>
</evidence>
<comment type="catalytic activity">
    <reaction evidence="8">
        <text>Couples ATP hydrolysis with the unwinding of duplex DNA by translocating in the 3'-5' direction.</text>
        <dbReference type="EC" id="5.6.2.4"/>
    </reaction>
</comment>
<feature type="domain" description="UvrD-like helicase C-terminal" evidence="13">
    <location>
        <begin position="654"/>
        <end position="908"/>
    </location>
</feature>
<dbReference type="InterPro" id="IPR014017">
    <property type="entry name" value="DNA_helicase_UvrD-like_C"/>
</dbReference>
<keyword evidence="4 11" id="KW-0347">Helicase</keyword>
<keyword evidence="5 11" id="KW-0067">ATP-binding</keyword>
<evidence type="ECO:0000259" key="13">
    <source>
        <dbReference type="PROSITE" id="PS51217"/>
    </source>
</evidence>
<evidence type="ECO:0000256" key="1">
    <source>
        <dbReference type="ARBA" id="ARBA00009922"/>
    </source>
</evidence>
<evidence type="ECO:0000256" key="2">
    <source>
        <dbReference type="ARBA" id="ARBA00022741"/>
    </source>
</evidence>
<evidence type="ECO:0000256" key="10">
    <source>
        <dbReference type="ARBA" id="ARBA00048988"/>
    </source>
</evidence>
<dbReference type="PROSITE" id="PS51217">
    <property type="entry name" value="UVRD_HELICASE_CTER"/>
    <property type="match status" value="1"/>
</dbReference>
<evidence type="ECO:0000256" key="3">
    <source>
        <dbReference type="ARBA" id="ARBA00022801"/>
    </source>
</evidence>
<dbReference type="PROSITE" id="PS51198">
    <property type="entry name" value="UVRD_HELICASE_ATP_BIND"/>
    <property type="match status" value="1"/>
</dbReference>
<dbReference type="Pfam" id="PF13361">
    <property type="entry name" value="UvrD_C"/>
    <property type="match status" value="1"/>
</dbReference>
<dbReference type="CDD" id="cd00081">
    <property type="entry name" value="Hint"/>
    <property type="match status" value="2"/>
</dbReference>
<evidence type="ECO:0000256" key="5">
    <source>
        <dbReference type="ARBA" id="ARBA00022840"/>
    </source>
</evidence>
<dbReference type="NCBIfam" id="TIGR01443">
    <property type="entry name" value="intein_Cterm"/>
    <property type="match status" value="1"/>
</dbReference>
<dbReference type="GO" id="GO:0000725">
    <property type="term" value="P:recombinational repair"/>
    <property type="evidence" value="ECO:0007669"/>
    <property type="project" value="TreeGrafter"/>
</dbReference>
<evidence type="ECO:0000256" key="8">
    <source>
        <dbReference type="ARBA" id="ARBA00034617"/>
    </source>
</evidence>
<comment type="catalytic activity">
    <reaction evidence="10">
        <text>ATP + H2O = ADP + phosphate + H(+)</text>
        <dbReference type="Rhea" id="RHEA:13065"/>
        <dbReference type="ChEBI" id="CHEBI:15377"/>
        <dbReference type="ChEBI" id="CHEBI:15378"/>
        <dbReference type="ChEBI" id="CHEBI:30616"/>
        <dbReference type="ChEBI" id="CHEBI:43474"/>
        <dbReference type="ChEBI" id="CHEBI:456216"/>
        <dbReference type="EC" id="5.6.2.4"/>
    </reaction>
</comment>
<evidence type="ECO:0000259" key="12">
    <source>
        <dbReference type="PROSITE" id="PS51198"/>
    </source>
</evidence>
<dbReference type="SUPFAM" id="SSF51294">
    <property type="entry name" value="Hedgehog/intein (Hint) domain"/>
    <property type="match status" value="1"/>
</dbReference>
<dbReference type="EC" id="5.6.2.4" evidence="9"/>
<comment type="similarity">
    <text evidence="1">Belongs to the helicase family. UvrD subfamily.</text>
</comment>
<dbReference type="PATRIC" id="fig|1618676.3.peg.898"/>
<name>A0A0G1XGT2_9BACT</name>
<dbReference type="Gene3D" id="3.40.50.300">
    <property type="entry name" value="P-loop containing nucleotide triphosphate hydrolases"/>
    <property type="match status" value="2"/>
</dbReference>
<dbReference type="SMART" id="SM00305">
    <property type="entry name" value="HintC"/>
    <property type="match status" value="1"/>
</dbReference>
<dbReference type="InterPro" id="IPR014016">
    <property type="entry name" value="UvrD-like_ATP-bd"/>
</dbReference>
<feature type="binding site" evidence="11">
    <location>
        <begin position="29"/>
        <end position="36"/>
    </location>
    <ligand>
        <name>ATP</name>
        <dbReference type="ChEBI" id="CHEBI:30616"/>
    </ligand>
</feature>
<evidence type="ECO:0000256" key="9">
    <source>
        <dbReference type="ARBA" id="ARBA00034808"/>
    </source>
</evidence>
<protein>
    <recommendedName>
        <fullName evidence="9">DNA 3'-5' helicase</fullName>
        <ecNumber evidence="9">5.6.2.4</ecNumber>
    </recommendedName>
</protein>
<keyword evidence="2 11" id="KW-0547">Nucleotide-binding</keyword>
<dbReference type="GO" id="GO:0005524">
    <property type="term" value="F:ATP binding"/>
    <property type="evidence" value="ECO:0007669"/>
    <property type="project" value="UniProtKB-UniRule"/>
</dbReference>
<organism evidence="14 15">
    <name type="scientific">Candidatus Kaiserbacteria bacterium GW2011_GWC2_52_8b</name>
    <dbReference type="NCBI Taxonomy" id="1618676"/>
    <lineage>
        <taxon>Bacteria</taxon>
        <taxon>Candidatus Kaiseribacteriota</taxon>
    </lineage>
</organism>
<dbReference type="PROSITE" id="PS50818">
    <property type="entry name" value="INTEIN_C_TER"/>
    <property type="match status" value="1"/>
</dbReference>
<reference evidence="14 15" key="1">
    <citation type="journal article" date="2015" name="Nature">
        <title>rRNA introns, odd ribosomes, and small enigmatic genomes across a large radiation of phyla.</title>
        <authorList>
            <person name="Brown C.T."/>
            <person name="Hug L.A."/>
            <person name="Thomas B.C."/>
            <person name="Sharon I."/>
            <person name="Castelle C.J."/>
            <person name="Singh A."/>
            <person name="Wilkins M.J."/>
            <person name="Williams K.H."/>
            <person name="Banfield J.F."/>
        </authorList>
    </citation>
    <scope>NUCLEOTIDE SEQUENCE [LARGE SCALE GENOMIC DNA]</scope>
</reference>
<proteinExistence type="inferred from homology"/>
<dbReference type="InterPro" id="IPR003586">
    <property type="entry name" value="Hint_dom_C"/>
</dbReference>
<dbReference type="Proteomes" id="UP000034445">
    <property type="component" value="Unassembled WGS sequence"/>
</dbReference>
<comment type="caution">
    <text evidence="14">The sequence shown here is derived from an EMBL/GenBank/DDBJ whole genome shotgun (WGS) entry which is preliminary data.</text>
</comment>
<dbReference type="Pfam" id="PF00580">
    <property type="entry name" value="UvrD-helicase"/>
    <property type="match status" value="1"/>
</dbReference>
<dbReference type="PANTHER" id="PTHR11070:SF2">
    <property type="entry name" value="ATP-DEPENDENT DNA HELICASE SRS2"/>
    <property type="match status" value="1"/>
</dbReference>
<dbReference type="GO" id="GO:0005829">
    <property type="term" value="C:cytosol"/>
    <property type="evidence" value="ECO:0007669"/>
    <property type="project" value="TreeGrafter"/>
</dbReference>
<dbReference type="GO" id="GO:0016539">
    <property type="term" value="P:intein-mediated protein splicing"/>
    <property type="evidence" value="ECO:0007669"/>
    <property type="project" value="InterPro"/>
</dbReference>
<sequence>MQDSHLLKSLNTAQKQAVLHAKGPLLIIAGAGAGKTRTIAHRIAYLMEGGVPARSILAVTFTNKAASEMRERVKTLVPDTSALPMISTFHALGVRLLREFHEEAGISRNFTILDRDDSIKAVKRALETLDMADLTPRSVLGAISRAKSDGLTWAEYTERANNFREQCVARVWDLYERALREEEGLDFDDLILCTLALLKTSPKTLSLLRARWSHIHIDEYQDTNRVQFEIARMLAGDANNICVVGDLDQCLVAGTQITMADGTHRPIESIREGDVVLSNYGGGRFRPARVSKSIARNISGELIKITTGTNRTLVSTPEHIHFAGYKLGHTPQLYFTYLMHKRGKGFRLGVSAVYTKGQRKSMVGFQQRCNHEHADKVWILKAHTSPNEARILEYKLSLQYSIPTLPFVARKESGKNGYVHDQKILDEIFASFDTERSGYELLKACDLSPSYPHHRAQATTGGRRNITLTLCAEKRGETPMHRISLAASDGADRKDLARIGISVRRARKSSDVAWRYETVCKEYGDVFRKAEKIRAALPYAEIVQIARLGGGKTNPKDGNSLPFLPASSVLPGMAMFDEQGGYDIVKKVERIPTRQKRVYDLNIENTHNFIANNIVTHNCIYTWRNARLENLLEFEREFSDTTIVTLEQNYRSTRTILTAANAVIERNVRRKPKKLFTEKETGEAITFYGARNEIDESWFVANTIQDLVAQGTRPSEIAVLYRENFQSRTLEEAFLHFGIPYRVIGTRFFERKEVKDLLAYLRASLNPKARGDLVRIAASPPRGIGKTTLEKMLAGNALYGVAAQRVAAFRETLADIRRSAEILPTSETVRFAFERSGLEANLKKDTEEGAERLANIRELVNLATRYDDALPPEGVTRLLEEAALQSDQDELEKPMDAASLMTVHASKGLEFDAVFVTGLEQGLFPAIRADDTDRDPEEERRLFYVALTRARHRLFLSYAAERMRWGSRERTLPSEFLDDIDSRLVESAEKKQIEREHIVE</sequence>
<dbReference type="GO" id="GO:0016887">
    <property type="term" value="F:ATP hydrolysis activity"/>
    <property type="evidence" value="ECO:0007669"/>
    <property type="project" value="RHEA"/>
</dbReference>
<keyword evidence="6" id="KW-0238">DNA-binding</keyword>
<dbReference type="CDD" id="cd17932">
    <property type="entry name" value="DEXQc_UvrD"/>
    <property type="match status" value="1"/>
</dbReference>
<dbReference type="InterPro" id="IPR030934">
    <property type="entry name" value="Intein_C"/>
</dbReference>
<dbReference type="AlphaFoldDB" id="A0A0G1XGT2"/>
<dbReference type="GO" id="GO:0033202">
    <property type="term" value="C:DNA helicase complex"/>
    <property type="evidence" value="ECO:0007669"/>
    <property type="project" value="TreeGrafter"/>
</dbReference>
<feature type="domain" description="UvrD-like helicase ATP-binding" evidence="12">
    <location>
        <begin position="8"/>
        <end position="314"/>
    </location>
</feature>
<dbReference type="PROSITE" id="PS50817">
    <property type="entry name" value="INTEIN_N_TER"/>
    <property type="match status" value="1"/>
</dbReference>
<evidence type="ECO:0000256" key="7">
    <source>
        <dbReference type="ARBA" id="ARBA00023235"/>
    </source>
</evidence>
<dbReference type="InterPro" id="IPR013986">
    <property type="entry name" value="DExx_box_DNA_helicase_dom_sf"/>
</dbReference>
<dbReference type="InterPro" id="IPR036844">
    <property type="entry name" value="Hint_dom_sf"/>
</dbReference>
<dbReference type="InterPro" id="IPR027417">
    <property type="entry name" value="P-loop_NTPase"/>
</dbReference>
<dbReference type="GO" id="GO:0043138">
    <property type="term" value="F:3'-5' DNA helicase activity"/>
    <property type="evidence" value="ECO:0007669"/>
    <property type="project" value="UniProtKB-EC"/>
</dbReference>
<dbReference type="CDD" id="cd18807">
    <property type="entry name" value="SF1_C_UvrD"/>
    <property type="match status" value="1"/>
</dbReference>